<protein>
    <recommendedName>
        <fullName evidence="5">Transmembrane protein</fullName>
    </recommendedName>
</protein>
<feature type="transmembrane region" description="Helical" evidence="2">
    <location>
        <begin position="317"/>
        <end position="337"/>
    </location>
</feature>
<evidence type="ECO:0000256" key="2">
    <source>
        <dbReference type="SAM" id="Phobius"/>
    </source>
</evidence>
<keyword evidence="2" id="KW-1133">Transmembrane helix</keyword>
<feature type="transmembrane region" description="Helical" evidence="2">
    <location>
        <begin position="544"/>
        <end position="565"/>
    </location>
</feature>
<feature type="transmembrane region" description="Helical" evidence="2">
    <location>
        <begin position="344"/>
        <end position="361"/>
    </location>
</feature>
<organism evidence="4">
    <name type="scientific">Neospora caninum (strain Liverpool)</name>
    <dbReference type="NCBI Taxonomy" id="572307"/>
    <lineage>
        <taxon>Eukaryota</taxon>
        <taxon>Sar</taxon>
        <taxon>Alveolata</taxon>
        <taxon>Apicomplexa</taxon>
        <taxon>Conoidasida</taxon>
        <taxon>Coccidia</taxon>
        <taxon>Eucoccidiorida</taxon>
        <taxon>Eimeriorina</taxon>
        <taxon>Sarcocystidae</taxon>
        <taxon>Neospora</taxon>
    </lineage>
</organism>
<sequence length="1500" mass="168224">MAPPESRQFARREAPAPLRRHTLLILLTLALLIVDDCASVRALKISSLISRRLSSPAEPSTAGPPPDEAETWPHQYDGTLSRRKEAGKHGSSGSETSQGITGEDGVLAKDEGGRAPPIDEAYLRQQADLLLRCEDTGTPFPLASGVDARAVEALHAQVKAGDRGVDAEHTPTRDLADLANMYYEEVATQLRRHKREALTHGWDAGTPRHSQDPQDEETSQLCWKLRPALPAPGKTSFAQGISRMLHRLGLVFRRAFRGTRVVRAKIKNWFQRRMKGKEGGTRKDSKALQFLKRLASLVQQKVAILAKRIVGHIVRCLPAILLGFNIFLVATASITVAASPASPLAILSLVASIIGFLSFAVSKGIELNRQAFTQGFSSRLQTSHFQTFGLVWAQLRAEETVQVDMTAAAMTGTRDAKNDGDVAPERRNEDPKEPQPWTEINEAFIGAREMADGQTVVAENIDADAQWVKAARVPAGEPGAVPPSPAALEEVRSKMRDNLTKRKASVVLRKHLEGMKTSWREKRFAGLGKILTASLRMVFDAFNFAVSLLLRAFGSAWAFVVDVAIRKAISFFRMLKTFQAIAAFFEKFQSILRWLFGRGRFFYDFVDPYRNLISFAFSNRVLLSQLANGTLMLTSSSGLFFVGTFLWVVSKPLWSWYLTKQGMVDASLLEQAQRDLAEDAIAYKSFLLGAAAFRPKTAGEAPFVFPNVSETQLVEIIFVSPQPMPFLADRIMNFLDMYKVPNLPDASVLSNTTPSQSFLLFQRIRTLDEFRAQLSPGNRTLFEETFSTLKTWDSTKSLHIVHSVLTRNIQHCALQYGEAAFRREIETRYREMALKKKASPQDFPWFIHLTAKKRQMFSKRVFNALKRHPNSVSNPVHIKRAVTGALGAVTKQLLTEKMSTWAGALVHHAAVNVMGSQLVLQLYKDEYQVVDRTSLRVSNVPVDLYPFRDDLEATLEELFVFDPAAQVLAVRKERDVQVNLERFFLAEDVAGLRALGAMSDHSRSSGLKCESSRPTVLAFPEIKEAAVTFVSEARECNHAATAYFLKMQVDRQFMADVGRGIFKRDPGSCAPFRTSALEALDILADQVATADAWQLPNTAQKILDVVVDEHPAVASVYYKFSRQIVSDAERQTPEGMFKLIQAVRNFVREDERFRVTATFLKQSSYARFRTEVNDTIDAPVLALIHKIISKYSTFSVAALEAYVYERLGGMVIEFEGEAETALWQGVRAHFARDFTKIMQSFRSPHERVKLGMPLKQDQVRFQTFPKTVGISLQAMAFMYMQSNAEVTAALTGVMSSVLSKARVAARTADLPPDILAECPVCQTVQKLFQHLRNKETVIKDGSDEENTVLGMVDKIAETYEKQANSLGVYFRWGDWFPQRHNCVRWTEDQIRFVKLQLASAVKPLRRRKRGWASFFSRLMHQWTARKSATTGVAEDLVESIREMNLYGVEGFDFRLGLRYAYKQFISEKFQEEATEAWDYAEQQMIHGEPHTQSTAANGGV</sequence>
<feature type="region of interest" description="Disordered" evidence="1">
    <location>
        <begin position="411"/>
        <end position="436"/>
    </location>
</feature>
<name>A0A0F7U697_NEOCL</name>
<keyword evidence="2" id="KW-0472">Membrane</keyword>
<keyword evidence="3" id="KW-0732">Signal</keyword>
<reference evidence="4" key="1">
    <citation type="journal article" date="2015" name="PLoS ONE">
        <title>Comprehensive Evaluation of Toxoplasma gondii VEG and Neospora caninum LIV Genomes with Tachyzoite Stage Transcriptome and Proteome Defines Novel Transcript Features.</title>
        <authorList>
            <person name="Ramaprasad A."/>
            <person name="Mourier T."/>
            <person name="Naeem R."/>
            <person name="Malas T.B."/>
            <person name="Moussa E."/>
            <person name="Panigrahi A."/>
            <person name="Vermont S.J."/>
            <person name="Otto T.D."/>
            <person name="Wastling J."/>
            <person name="Pain A."/>
        </authorList>
    </citation>
    <scope>NUCLEOTIDE SEQUENCE</scope>
    <source>
        <strain evidence="4">Liverpool</strain>
    </source>
</reference>
<gene>
    <name evidence="4" type="ORF">BN1204_000990</name>
</gene>
<feature type="region of interest" description="Disordered" evidence="1">
    <location>
        <begin position="53"/>
        <end position="116"/>
    </location>
</feature>
<evidence type="ECO:0008006" key="5">
    <source>
        <dbReference type="Google" id="ProtNLM"/>
    </source>
</evidence>
<proteinExistence type="predicted"/>
<evidence type="ECO:0000256" key="1">
    <source>
        <dbReference type="SAM" id="MobiDB-lite"/>
    </source>
</evidence>
<feature type="compositionally biased region" description="Basic and acidic residues" evidence="1">
    <location>
        <begin position="414"/>
        <end position="433"/>
    </location>
</feature>
<evidence type="ECO:0000313" key="4">
    <source>
        <dbReference type="EMBL" id="CEL64185.1"/>
    </source>
</evidence>
<accession>A0A0F7U697</accession>
<keyword evidence="2" id="KW-0812">Transmembrane</keyword>
<feature type="signal peptide" evidence="3">
    <location>
        <begin position="1"/>
        <end position="42"/>
    </location>
</feature>
<feature type="chain" id="PRO_5002523009" description="Transmembrane protein" evidence="3">
    <location>
        <begin position="43"/>
        <end position="1500"/>
    </location>
</feature>
<feature type="compositionally biased region" description="Polar residues" evidence="1">
    <location>
        <begin position="91"/>
        <end position="100"/>
    </location>
</feature>
<dbReference type="EMBL" id="LN714474">
    <property type="protein sequence ID" value="CEL64185.1"/>
    <property type="molecule type" value="Genomic_DNA"/>
</dbReference>
<evidence type="ECO:0000256" key="3">
    <source>
        <dbReference type="SAM" id="SignalP"/>
    </source>
</evidence>